<dbReference type="InterPro" id="IPR040183">
    <property type="entry name" value="THUMPD1-like"/>
</dbReference>
<dbReference type="PANTHER" id="PTHR13452:SF10">
    <property type="entry name" value="THUMP DOMAIN-CONTAINING PROTEIN 1"/>
    <property type="match status" value="1"/>
</dbReference>
<keyword evidence="1" id="KW-0694">RNA-binding</keyword>
<dbReference type="EMBL" id="JASNQZ010000007">
    <property type="protein sequence ID" value="KAL0955037.1"/>
    <property type="molecule type" value="Genomic_DNA"/>
</dbReference>
<evidence type="ECO:0000313" key="4">
    <source>
        <dbReference type="EMBL" id="KAL0955037.1"/>
    </source>
</evidence>
<feature type="domain" description="THUMP" evidence="3">
    <location>
        <begin position="138"/>
        <end position="243"/>
    </location>
</feature>
<dbReference type="InterPro" id="IPR004114">
    <property type="entry name" value="THUMP_dom"/>
</dbReference>
<proteinExistence type="predicted"/>
<dbReference type="SUPFAM" id="SSF143437">
    <property type="entry name" value="THUMP domain-like"/>
    <property type="match status" value="1"/>
</dbReference>
<name>A0ABR3JI19_9AGAR</name>
<keyword evidence="5" id="KW-1185">Reference proteome</keyword>
<organism evidence="4 5">
    <name type="scientific">Hohenbuehelia grisea</name>
    <dbReference type="NCBI Taxonomy" id="104357"/>
    <lineage>
        <taxon>Eukaryota</taxon>
        <taxon>Fungi</taxon>
        <taxon>Dikarya</taxon>
        <taxon>Basidiomycota</taxon>
        <taxon>Agaricomycotina</taxon>
        <taxon>Agaricomycetes</taxon>
        <taxon>Agaricomycetidae</taxon>
        <taxon>Agaricales</taxon>
        <taxon>Pleurotineae</taxon>
        <taxon>Pleurotaceae</taxon>
        <taxon>Hohenbuehelia</taxon>
    </lineage>
</organism>
<feature type="region of interest" description="Disordered" evidence="2">
    <location>
        <begin position="1"/>
        <end position="33"/>
    </location>
</feature>
<feature type="compositionally biased region" description="Low complexity" evidence="2">
    <location>
        <begin position="1"/>
        <end position="10"/>
    </location>
</feature>
<evidence type="ECO:0000256" key="2">
    <source>
        <dbReference type="SAM" id="MobiDB-lite"/>
    </source>
</evidence>
<dbReference type="PANTHER" id="PTHR13452">
    <property type="entry name" value="THUMP DOMAIN CONTAINING PROTEIN 1-RELATED"/>
    <property type="match status" value="1"/>
</dbReference>
<dbReference type="Proteomes" id="UP001556367">
    <property type="component" value="Unassembled WGS sequence"/>
</dbReference>
<dbReference type="SMART" id="SM00981">
    <property type="entry name" value="THUMP"/>
    <property type="match status" value="1"/>
</dbReference>
<reference evidence="5" key="1">
    <citation type="submission" date="2024-06" db="EMBL/GenBank/DDBJ databases">
        <title>Multi-omics analyses provide insights into the biosynthesis of the anticancer antibiotic pleurotin in Hohenbuehelia grisea.</title>
        <authorList>
            <person name="Weaver J.A."/>
            <person name="Alberti F."/>
        </authorList>
    </citation>
    <scope>NUCLEOTIDE SEQUENCE [LARGE SCALE GENOMIC DNA]</scope>
    <source>
        <strain evidence="5">T-177</strain>
    </source>
</reference>
<feature type="compositionally biased region" description="Basic and acidic residues" evidence="2">
    <location>
        <begin position="22"/>
        <end position="33"/>
    </location>
</feature>
<accession>A0ABR3JI19</accession>
<evidence type="ECO:0000256" key="1">
    <source>
        <dbReference type="PROSITE-ProRule" id="PRU00529"/>
    </source>
</evidence>
<protein>
    <recommendedName>
        <fullName evidence="3">THUMP domain-containing protein</fullName>
    </recommendedName>
</protein>
<evidence type="ECO:0000259" key="3">
    <source>
        <dbReference type="PROSITE" id="PS51165"/>
    </source>
</evidence>
<dbReference type="Gene3D" id="3.30.2300.10">
    <property type="entry name" value="THUMP superfamily"/>
    <property type="match status" value="1"/>
</dbReference>
<dbReference type="CDD" id="cd11717">
    <property type="entry name" value="THUMP_THUMPD1_like"/>
    <property type="match status" value="1"/>
</dbReference>
<comment type="caution">
    <text evidence="4">The sequence shown here is derived from an EMBL/GenBank/DDBJ whole genome shotgun (WGS) entry which is preliminary data.</text>
</comment>
<gene>
    <name evidence="4" type="ORF">HGRIS_003957</name>
</gene>
<sequence>MAPNSSASSSRDGKRSQKKYRPRDGADWTKRTIDGPGIWVTCVKGKEKQTVGELYDLFERLASELWPLEDSQQSRSDDREDDEDLSVEDEIARELASMKKPRRESRFANCQTNTPCAVFISCKKPVDPVKLVVTHIENVKRTGVSHTKYVHRLVPVSGTSLANPIDIERLCEQVYKDFFAQNEGFYRYKVELRIRNHNTHLRADLIQNIVKNIPAGHTVDLSNPEIFILVEVFKSVCGVGIVRDYYKLQKFNVLELSTAKTATVQFGKCEGRVAGAVDKQEPEPKPASTP</sequence>
<dbReference type="PROSITE" id="PS51165">
    <property type="entry name" value="THUMP"/>
    <property type="match status" value="1"/>
</dbReference>
<evidence type="ECO:0000313" key="5">
    <source>
        <dbReference type="Proteomes" id="UP001556367"/>
    </source>
</evidence>
<dbReference type="Pfam" id="PF02926">
    <property type="entry name" value="THUMP"/>
    <property type="match status" value="1"/>
</dbReference>